<keyword evidence="6" id="KW-1185">Reference proteome</keyword>
<comment type="subcellular location">
    <subcellularLocation>
        <location evidence="1">Membrane</location>
        <topology evidence="1">Multi-pass membrane protein</topology>
    </subcellularLocation>
</comment>
<feature type="domain" description="Major facilitator superfamily (MFS) profile" evidence="4">
    <location>
        <begin position="73"/>
        <end position="637"/>
    </location>
</feature>
<organism evidence="5 6">
    <name type="scientific">Oedothorax gibbosus</name>
    <dbReference type="NCBI Taxonomy" id="931172"/>
    <lineage>
        <taxon>Eukaryota</taxon>
        <taxon>Metazoa</taxon>
        <taxon>Ecdysozoa</taxon>
        <taxon>Arthropoda</taxon>
        <taxon>Chelicerata</taxon>
        <taxon>Arachnida</taxon>
        <taxon>Araneae</taxon>
        <taxon>Araneomorphae</taxon>
        <taxon>Entelegynae</taxon>
        <taxon>Araneoidea</taxon>
        <taxon>Linyphiidae</taxon>
        <taxon>Erigoninae</taxon>
        <taxon>Oedothorax</taxon>
    </lineage>
</organism>
<dbReference type="InterPro" id="IPR036259">
    <property type="entry name" value="MFS_trans_sf"/>
</dbReference>
<dbReference type="InterPro" id="IPR020846">
    <property type="entry name" value="MFS_dom"/>
</dbReference>
<dbReference type="Pfam" id="PF07690">
    <property type="entry name" value="MFS_1"/>
    <property type="match status" value="2"/>
</dbReference>
<proteinExistence type="predicted"/>
<gene>
    <name evidence="5" type="ORF">JTE90_022835</name>
</gene>
<dbReference type="Gene3D" id="1.20.1250.20">
    <property type="entry name" value="MFS general substrate transporter like domains"/>
    <property type="match status" value="2"/>
</dbReference>
<dbReference type="PANTHER" id="PTHR11360">
    <property type="entry name" value="MONOCARBOXYLATE TRANSPORTER"/>
    <property type="match status" value="1"/>
</dbReference>
<dbReference type="Proteomes" id="UP000827092">
    <property type="component" value="Unassembled WGS sequence"/>
</dbReference>
<feature type="transmembrane region" description="Helical" evidence="3">
    <location>
        <begin position="492"/>
        <end position="513"/>
    </location>
</feature>
<dbReference type="PANTHER" id="PTHR11360:SF260">
    <property type="entry name" value="MFS DOMAIN-CONTAINING PROTEIN"/>
    <property type="match status" value="1"/>
</dbReference>
<protein>
    <recommendedName>
        <fullName evidence="4">Major facilitator superfamily (MFS) profile domain-containing protein</fullName>
    </recommendedName>
</protein>
<feature type="transmembrane region" description="Helical" evidence="3">
    <location>
        <begin position="552"/>
        <end position="574"/>
    </location>
</feature>
<dbReference type="AlphaFoldDB" id="A0AAV6V7K9"/>
<evidence type="ECO:0000313" key="6">
    <source>
        <dbReference type="Proteomes" id="UP000827092"/>
    </source>
</evidence>
<keyword evidence="3" id="KW-0472">Membrane</keyword>
<feature type="transmembrane region" description="Helical" evidence="3">
    <location>
        <begin position="73"/>
        <end position="95"/>
    </location>
</feature>
<feature type="region of interest" description="Disordered" evidence="2">
    <location>
        <begin position="39"/>
        <end position="60"/>
    </location>
</feature>
<name>A0AAV6V7K9_9ARAC</name>
<accession>A0AAV6V7K9</accession>
<dbReference type="GO" id="GO:0008028">
    <property type="term" value="F:monocarboxylic acid transmembrane transporter activity"/>
    <property type="evidence" value="ECO:0007669"/>
    <property type="project" value="TreeGrafter"/>
</dbReference>
<dbReference type="SUPFAM" id="SSF103473">
    <property type="entry name" value="MFS general substrate transporter"/>
    <property type="match status" value="1"/>
</dbReference>
<reference evidence="5 6" key="1">
    <citation type="journal article" date="2022" name="Nat. Ecol. Evol.">
        <title>A masculinizing supergene underlies an exaggerated male reproductive morph in a spider.</title>
        <authorList>
            <person name="Hendrickx F."/>
            <person name="De Corte Z."/>
            <person name="Sonet G."/>
            <person name="Van Belleghem S.M."/>
            <person name="Kostlbacher S."/>
            <person name="Vangestel C."/>
        </authorList>
    </citation>
    <scope>NUCLEOTIDE SEQUENCE [LARGE SCALE GENOMIC DNA]</scope>
    <source>
        <strain evidence="5">W744_W776</strain>
    </source>
</reference>
<feature type="transmembrane region" description="Helical" evidence="3">
    <location>
        <begin position="142"/>
        <end position="161"/>
    </location>
</feature>
<dbReference type="CDD" id="cd17352">
    <property type="entry name" value="MFS_MCT_SLC16"/>
    <property type="match status" value="1"/>
</dbReference>
<feature type="compositionally biased region" description="Basic residues" evidence="2">
    <location>
        <begin position="354"/>
        <end position="365"/>
    </location>
</feature>
<feature type="transmembrane region" description="Helical" evidence="3">
    <location>
        <begin position="581"/>
        <end position="601"/>
    </location>
</feature>
<evidence type="ECO:0000256" key="2">
    <source>
        <dbReference type="SAM" id="MobiDB-lite"/>
    </source>
</evidence>
<feature type="transmembrane region" description="Helical" evidence="3">
    <location>
        <begin position="167"/>
        <end position="193"/>
    </location>
</feature>
<dbReference type="PROSITE" id="PS50850">
    <property type="entry name" value="MFS"/>
    <property type="match status" value="1"/>
</dbReference>
<dbReference type="GO" id="GO:0016020">
    <property type="term" value="C:membrane"/>
    <property type="evidence" value="ECO:0007669"/>
    <property type="project" value="UniProtKB-SubCell"/>
</dbReference>
<feature type="transmembrane region" description="Helical" evidence="3">
    <location>
        <begin position="613"/>
        <end position="633"/>
    </location>
</feature>
<keyword evidence="3" id="KW-1133">Transmembrane helix</keyword>
<feature type="region of interest" description="Disordered" evidence="2">
    <location>
        <begin position="337"/>
        <end position="365"/>
    </location>
</feature>
<dbReference type="InterPro" id="IPR011701">
    <property type="entry name" value="MFS"/>
</dbReference>
<evidence type="ECO:0000259" key="4">
    <source>
        <dbReference type="PROSITE" id="PS50850"/>
    </source>
</evidence>
<evidence type="ECO:0000256" key="3">
    <source>
        <dbReference type="SAM" id="Phobius"/>
    </source>
</evidence>
<sequence length="730" mass="79854">MDSTINKSGKDVDTNDSNLNGTLYETEITSGLKCGSVEQQSSKSQSSTHSVSTSTSSSGSSIAASGLALDGGWGWVVVLASFMINFIADGISFSFGILFMDFVEYFGSSKAKASWVGSIFFSMPLLAGPVASYLIDRYGCRRMCILGALMSTFSFVASIWADSLELLFLTFSLAGLGLALCYVTSIVIVAYYFEKKRSLATGLAACGTGIGTFVFPPFTIFLLEQYAWPGTLLILSGFFLNMAVFGALMRDLEFPSRDTNCNTSKSMDNVFDNLDMDTNNERLCSSMVQLPTYLGNNCHEVISELYSKEGTCLNSLLEQHPYILDSIVEQETHTNLVEKDPNGGSIDSTGPHKPAGKKSKKKSHHKNFKFADHKISSVPGRLDAAYLRNLKLSRGSITYRGAMLNIHRYRLKASSCPDIFRNSMVTITEEKSCLFLHDLKDLMLEMFDFSNFKNIGYTIFCLSNFILYACVDVPYVYIPDHATTTGTDKESASLLISVLGVLNCLGVVIVGYIGDKPWIDSSLLYSGFIVFSGVSLIFLPVVVHYYMTATLVGIYGFMISANYTLVPIIIVNLISMDNFTGAYGLLLLVQGIASLVGPPAAGALFDMTGNYDITFYTTGLLIIISGAMMIPVAKSFVCSKTGVADTTKELVLSEARKVKFQDEVEKGSVRFLSTTQEMKILRDESIYSLDDNEDRENSLPLLSNNRLQSSSEGDEACKNMSVYANPLTIA</sequence>
<feature type="transmembrane region" description="Helical" evidence="3">
    <location>
        <begin position="525"/>
        <end position="546"/>
    </location>
</feature>
<feature type="transmembrane region" description="Helical" evidence="3">
    <location>
        <begin position="115"/>
        <end position="135"/>
    </location>
</feature>
<keyword evidence="3" id="KW-0812">Transmembrane</keyword>
<evidence type="ECO:0000313" key="5">
    <source>
        <dbReference type="EMBL" id="KAG8191848.1"/>
    </source>
</evidence>
<feature type="transmembrane region" description="Helical" evidence="3">
    <location>
        <begin position="455"/>
        <end position="477"/>
    </location>
</feature>
<feature type="transmembrane region" description="Helical" evidence="3">
    <location>
        <begin position="200"/>
        <end position="220"/>
    </location>
</feature>
<dbReference type="EMBL" id="JAFNEN010000151">
    <property type="protein sequence ID" value="KAG8191848.1"/>
    <property type="molecule type" value="Genomic_DNA"/>
</dbReference>
<comment type="caution">
    <text evidence="5">The sequence shown here is derived from an EMBL/GenBank/DDBJ whole genome shotgun (WGS) entry which is preliminary data.</text>
</comment>
<dbReference type="InterPro" id="IPR050327">
    <property type="entry name" value="Proton-linked_MCT"/>
</dbReference>
<evidence type="ECO:0000256" key="1">
    <source>
        <dbReference type="ARBA" id="ARBA00004141"/>
    </source>
</evidence>
<feature type="transmembrane region" description="Helical" evidence="3">
    <location>
        <begin position="226"/>
        <end position="248"/>
    </location>
</feature>